<gene>
    <name evidence="3" type="ORF">QWJ41_09225</name>
</gene>
<dbReference type="PANTHER" id="PTHR43384:SF13">
    <property type="entry name" value="SLR0110 PROTEIN"/>
    <property type="match status" value="1"/>
</dbReference>
<evidence type="ECO:0000313" key="3">
    <source>
        <dbReference type="EMBL" id="MDO3395896.1"/>
    </source>
</evidence>
<name>A0ABT8TTS0_9ACTN</name>
<comment type="caution">
    <text evidence="3">The sequence shown here is derived from an EMBL/GenBank/DDBJ whole genome shotgun (WGS) entry which is preliminary data.</text>
</comment>
<dbReference type="Proteomes" id="UP001168363">
    <property type="component" value="Unassembled WGS sequence"/>
</dbReference>
<accession>A0ABT8TTS0</accession>
<feature type="region of interest" description="Disordered" evidence="1">
    <location>
        <begin position="152"/>
        <end position="185"/>
    </location>
</feature>
<evidence type="ECO:0000259" key="2">
    <source>
        <dbReference type="Pfam" id="PF01656"/>
    </source>
</evidence>
<organism evidence="3 4">
    <name type="scientific">Nocardioides cremeus</name>
    <dbReference type="NCBI Taxonomy" id="3058044"/>
    <lineage>
        <taxon>Bacteria</taxon>
        <taxon>Bacillati</taxon>
        <taxon>Actinomycetota</taxon>
        <taxon>Actinomycetes</taxon>
        <taxon>Propionibacteriales</taxon>
        <taxon>Nocardioidaceae</taxon>
        <taxon>Nocardioides</taxon>
    </lineage>
</organism>
<dbReference type="PANTHER" id="PTHR43384">
    <property type="entry name" value="SEPTUM SITE-DETERMINING PROTEIN MIND HOMOLOG, CHLOROPLASTIC-RELATED"/>
    <property type="match status" value="1"/>
</dbReference>
<keyword evidence="4" id="KW-1185">Reference proteome</keyword>
<dbReference type="InterPro" id="IPR027417">
    <property type="entry name" value="P-loop_NTPase"/>
</dbReference>
<evidence type="ECO:0000313" key="4">
    <source>
        <dbReference type="Proteomes" id="UP001168363"/>
    </source>
</evidence>
<feature type="domain" description="CobQ/CobB/MinD/ParA nucleotide binding" evidence="2">
    <location>
        <begin position="190"/>
        <end position="379"/>
    </location>
</feature>
<reference evidence="3" key="1">
    <citation type="submission" date="2023-06" db="EMBL/GenBank/DDBJ databases">
        <title>Genome sequence of Nocardioides sp. SOB44.</title>
        <authorList>
            <person name="Zhang G."/>
        </authorList>
    </citation>
    <scope>NUCLEOTIDE SEQUENCE</scope>
    <source>
        <strain evidence="3">SOB44</strain>
    </source>
</reference>
<dbReference type="RefSeq" id="WP_302707536.1">
    <property type="nucleotide sequence ID" value="NZ_JAULSC010000007.1"/>
</dbReference>
<proteinExistence type="predicted"/>
<protein>
    <recommendedName>
        <fullName evidence="2">CobQ/CobB/MinD/ParA nucleotide binding domain-containing protein</fullName>
    </recommendedName>
</protein>
<dbReference type="Pfam" id="PF01656">
    <property type="entry name" value="CbiA"/>
    <property type="match status" value="1"/>
</dbReference>
<feature type="compositionally biased region" description="Low complexity" evidence="1">
    <location>
        <begin position="166"/>
        <end position="185"/>
    </location>
</feature>
<dbReference type="SUPFAM" id="SSF52540">
    <property type="entry name" value="P-loop containing nucleoside triphosphate hydrolases"/>
    <property type="match status" value="1"/>
</dbReference>
<dbReference type="InterPro" id="IPR002586">
    <property type="entry name" value="CobQ/CobB/MinD/ParA_Nub-bd_dom"/>
</dbReference>
<evidence type="ECO:0000256" key="1">
    <source>
        <dbReference type="SAM" id="MobiDB-lite"/>
    </source>
</evidence>
<sequence length="463" mass="46833">MSGPGPSGTSLRGPGEPVVVLVAAAGAAWESTAVEALTGRAGVVLLKRCVDVDDLLAAASAGQADAAVLGLDAHGLDAAAVDLLRRHRVRPVAVVPGSVEPDTARLRASRIGIRTLVPEGRVDTVADAVTAPEVVPEPTRLAYDAAASAPAVPPARPPVAVPPTTGPAAAPGGPDGPGAPDTQGAGRVLAVWGPAGAPGRSTVAVALASELARRRLSTLLVDADPQAGSIAQQLGVLDEVSGLLAAARLATAGVLEERLASVQRSLGPHLRLVTGLPRADRWSEVRPGALEHLLELAGAQGHVVVDTGASLEDDPSADLGGRPARNALTLGALDVADEVLVVGTADPVGLSRLARGLVELGERWPGTPLRVVLNQVRPTLGWTREEVGSMISGFVAPASLHFLPEDRAGVDRALVAGRTLLEGGESPLTRAVAELADALVGTAAPAAAAGGLRRRRAGRARLR</sequence>
<dbReference type="EMBL" id="JAULSC010000007">
    <property type="protein sequence ID" value="MDO3395896.1"/>
    <property type="molecule type" value="Genomic_DNA"/>
</dbReference>
<dbReference type="Gene3D" id="3.40.50.300">
    <property type="entry name" value="P-loop containing nucleotide triphosphate hydrolases"/>
    <property type="match status" value="1"/>
</dbReference>
<feature type="compositionally biased region" description="Pro residues" evidence="1">
    <location>
        <begin position="152"/>
        <end position="165"/>
    </location>
</feature>
<dbReference type="InterPro" id="IPR050625">
    <property type="entry name" value="ParA/MinD_ATPase"/>
</dbReference>